<dbReference type="InterPro" id="IPR023210">
    <property type="entry name" value="NADP_OxRdtase_dom"/>
</dbReference>
<dbReference type="SUPFAM" id="SSF51430">
    <property type="entry name" value="NAD(P)-linked oxidoreductase"/>
    <property type="match status" value="1"/>
</dbReference>
<evidence type="ECO:0000256" key="3">
    <source>
        <dbReference type="ARBA" id="ARBA00038157"/>
    </source>
</evidence>
<dbReference type="CDD" id="cd19094">
    <property type="entry name" value="AKR_Tas-like"/>
    <property type="match status" value="1"/>
</dbReference>
<name>W0SI71_9PROT</name>
<dbReference type="EMBL" id="AP012547">
    <property type="protein sequence ID" value="BAO30517.1"/>
    <property type="molecule type" value="Genomic_DNA"/>
</dbReference>
<dbReference type="PANTHER" id="PTHR43364:SF17">
    <property type="entry name" value="ALDO KETO REDUCTASE"/>
    <property type="match status" value="1"/>
</dbReference>
<dbReference type="NCBIfam" id="NF007912">
    <property type="entry name" value="PRK10625.1"/>
    <property type="match status" value="1"/>
</dbReference>
<dbReference type="GO" id="GO:0016491">
    <property type="term" value="F:oxidoreductase activity"/>
    <property type="evidence" value="ECO:0007669"/>
    <property type="project" value="UniProtKB-KW"/>
</dbReference>
<evidence type="ECO:0000313" key="7">
    <source>
        <dbReference type="Proteomes" id="UP000031637"/>
    </source>
</evidence>
<dbReference type="Proteomes" id="UP000031637">
    <property type="component" value="Chromosome"/>
</dbReference>
<keyword evidence="2" id="KW-0560">Oxidoreductase</keyword>
<organism evidence="6 7">
    <name type="scientific">Sulfuritalea hydrogenivorans sk43H</name>
    <dbReference type="NCBI Taxonomy" id="1223802"/>
    <lineage>
        <taxon>Bacteria</taxon>
        <taxon>Pseudomonadati</taxon>
        <taxon>Pseudomonadota</taxon>
        <taxon>Betaproteobacteria</taxon>
        <taxon>Nitrosomonadales</taxon>
        <taxon>Sterolibacteriaceae</taxon>
        <taxon>Sulfuritalea</taxon>
    </lineage>
</organism>
<evidence type="ECO:0000259" key="5">
    <source>
        <dbReference type="Pfam" id="PF00248"/>
    </source>
</evidence>
<dbReference type="HOGENOM" id="CLU_023205_2_0_4"/>
<sequence>MQYATLGRSDLKVSRVCLGTMTFGTQNSEADAHRQLDFALARDVNFIDTAEMYSVPPNAESYGKTETYIGTWLKRQARDRIVLATKISGPGRGMKWIRNGELAFNRKNIRAAIEGSLRRLQTDYVDLYQLHWPDRNTPLFGQYQFDPEKERDFVPLAETLEALAELVKEGRVRCIGLSNETPWGVMQFVRLAEERNLPRVVSVQNAYSLLNRTWETGLAEIGFRENVGLLAYSPLAFGLLSGKYLADAQTSGRVTLFPGFGQRYSKINVLPAVAAYADLARRHGISLTRLALAFVASRPFVDSTIIGATTMEQLHEDIDGCTGTLPEEVVNEIEALHLRYFNPAP</sequence>
<dbReference type="PRINTS" id="PR00069">
    <property type="entry name" value="ALDKETRDTASE"/>
</dbReference>
<dbReference type="Gene3D" id="3.20.20.100">
    <property type="entry name" value="NADP-dependent oxidoreductase domain"/>
    <property type="match status" value="1"/>
</dbReference>
<dbReference type="Pfam" id="PF00248">
    <property type="entry name" value="Aldo_ket_red"/>
    <property type="match status" value="1"/>
</dbReference>
<dbReference type="FunFam" id="3.20.20.100:FF:000005">
    <property type="entry name" value="NADP(H)-dependent aldo-keto reductase"/>
    <property type="match status" value="1"/>
</dbReference>
<dbReference type="InterPro" id="IPR020471">
    <property type="entry name" value="AKR"/>
</dbReference>
<evidence type="ECO:0000256" key="4">
    <source>
        <dbReference type="ARBA" id="ARBA00070119"/>
    </source>
</evidence>
<comment type="similarity">
    <text evidence="3">Belongs to the aldo/keto reductase family. Aldo/keto reductase 2 subfamily.</text>
</comment>
<dbReference type="KEGG" id="shd:SUTH_02738"/>
<evidence type="ECO:0000313" key="6">
    <source>
        <dbReference type="EMBL" id="BAO30517.1"/>
    </source>
</evidence>
<gene>
    <name evidence="6" type="ORF">SUTH_02738</name>
</gene>
<dbReference type="InterPro" id="IPR050523">
    <property type="entry name" value="AKR_Detox_Biosynth"/>
</dbReference>
<dbReference type="OrthoDB" id="5488419at2"/>
<protein>
    <recommendedName>
        <fullName evidence="4">Protein tas</fullName>
    </recommendedName>
</protein>
<dbReference type="PANTHER" id="PTHR43364">
    <property type="entry name" value="NADH-SPECIFIC METHYLGLYOXAL REDUCTASE-RELATED"/>
    <property type="match status" value="1"/>
</dbReference>
<evidence type="ECO:0000256" key="1">
    <source>
        <dbReference type="ARBA" id="ARBA00022857"/>
    </source>
</evidence>
<feature type="domain" description="NADP-dependent oxidoreductase" evidence="5">
    <location>
        <begin position="16"/>
        <end position="336"/>
    </location>
</feature>
<keyword evidence="7" id="KW-1185">Reference proteome</keyword>
<evidence type="ECO:0000256" key="2">
    <source>
        <dbReference type="ARBA" id="ARBA00023002"/>
    </source>
</evidence>
<keyword evidence="1" id="KW-0521">NADP</keyword>
<dbReference type="STRING" id="1223802.SUTH_02738"/>
<dbReference type="AlphaFoldDB" id="W0SI71"/>
<dbReference type="RefSeq" id="WP_041099979.1">
    <property type="nucleotide sequence ID" value="NZ_AP012547.1"/>
</dbReference>
<proteinExistence type="inferred from homology"/>
<reference evidence="6 7" key="1">
    <citation type="journal article" date="2014" name="Syst. Appl. Microbiol.">
        <title>Complete genomes of freshwater sulfur oxidizers Sulfuricella denitrificans skB26 and Sulfuritalea hydrogenivorans sk43H: genetic insights into the sulfur oxidation pathway of betaproteobacteria.</title>
        <authorList>
            <person name="Watanabe T."/>
            <person name="Kojima H."/>
            <person name="Fukui M."/>
        </authorList>
    </citation>
    <scope>NUCLEOTIDE SEQUENCE [LARGE SCALE GENOMIC DNA]</scope>
    <source>
        <strain evidence="6">DSM22779</strain>
    </source>
</reference>
<dbReference type="InterPro" id="IPR036812">
    <property type="entry name" value="NAD(P)_OxRdtase_dom_sf"/>
</dbReference>
<accession>W0SI71</accession>